<gene>
    <name evidence="2" type="ORF">METH_17750</name>
</gene>
<dbReference type="EMBL" id="CP006773">
    <property type="protein sequence ID" value="AHD03260.1"/>
    <property type="molecule type" value="Genomic_DNA"/>
</dbReference>
<sequence length="110" mass="11903">MTTGIHHVTALTRNVQRNVDFYAGFLGLRLVKQTGGYEDGEQLHLFYGDNLGTPGSIITFLVWQEGASGRVGLGQVSEIAFAVPPASIGDWLQRAITAGVSPRLLIFTEN</sequence>
<dbReference type="PROSITE" id="PS51819">
    <property type="entry name" value="VOC"/>
    <property type="match status" value="1"/>
</dbReference>
<dbReference type="Proteomes" id="UP000018780">
    <property type="component" value="Chromosome"/>
</dbReference>
<dbReference type="SUPFAM" id="SSF54593">
    <property type="entry name" value="Glyoxalase/Bleomycin resistance protein/Dihydroxybiphenyl dioxygenase"/>
    <property type="match status" value="1"/>
</dbReference>
<dbReference type="PANTHER" id="PTHR36110">
    <property type="entry name" value="RING-CLEAVING DIOXYGENASE MHQE-RELATED"/>
    <property type="match status" value="1"/>
</dbReference>
<dbReference type="KEGG" id="lmd:METH_17750"/>
<dbReference type="PATRIC" id="fig|999552.6.peg.3527"/>
<evidence type="ECO:0000313" key="3">
    <source>
        <dbReference type="Proteomes" id="UP000018780"/>
    </source>
</evidence>
<dbReference type="InterPro" id="IPR037523">
    <property type="entry name" value="VOC_core"/>
</dbReference>
<name>V9W0V2_9RHOB</name>
<dbReference type="InterPro" id="IPR004360">
    <property type="entry name" value="Glyas_Fos-R_dOase_dom"/>
</dbReference>
<dbReference type="Pfam" id="PF00903">
    <property type="entry name" value="Glyoxalase"/>
    <property type="match status" value="1"/>
</dbReference>
<keyword evidence="3" id="KW-1185">Reference proteome</keyword>
<dbReference type="STRING" id="999552.METH_17750"/>
<dbReference type="PANTHER" id="PTHR36110:SF2">
    <property type="entry name" value="RING-CLEAVING DIOXYGENASE MHQE-RELATED"/>
    <property type="match status" value="1"/>
</dbReference>
<evidence type="ECO:0000313" key="2">
    <source>
        <dbReference type="EMBL" id="AHD03260.1"/>
    </source>
</evidence>
<feature type="domain" description="VOC" evidence="1">
    <location>
        <begin position="4"/>
        <end position="110"/>
    </location>
</feature>
<proteinExistence type="predicted"/>
<reference evidence="2 3" key="1">
    <citation type="submission" date="2013-09" db="EMBL/GenBank/DDBJ databases">
        <authorList>
            <consortium name="DOE Joint Genome Institute"/>
            <person name="Klenk H.-P."/>
            <person name="Huntemann M."/>
            <person name="Han J."/>
            <person name="Chen A."/>
            <person name="Kyrpides N."/>
            <person name="Mavromatis K."/>
            <person name="Markowitz V."/>
            <person name="Palaniappan K."/>
            <person name="Ivanova N."/>
            <person name="Schaumberg A."/>
            <person name="Pati A."/>
            <person name="Liolios K."/>
            <person name="Nordberg H.P."/>
            <person name="Cantor M.N."/>
            <person name="Hua S.X."/>
            <person name="Woyke T."/>
        </authorList>
    </citation>
    <scope>NUCLEOTIDE SEQUENCE [LARGE SCALE GENOMIC DNA]</scope>
    <source>
        <strain evidence="2 3">DSM 14336</strain>
    </source>
</reference>
<protein>
    <recommendedName>
        <fullName evidence="1">VOC domain-containing protein</fullName>
    </recommendedName>
</protein>
<dbReference type="AlphaFoldDB" id="V9W0V2"/>
<dbReference type="InterPro" id="IPR052537">
    <property type="entry name" value="Extradiol_RC_dioxygenase"/>
</dbReference>
<organism evidence="2 3">
    <name type="scientific">Leisingera methylohalidivorans DSM 14336</name>
    <dbReference type="NCBI Taxonomy" id="999552"/>
    <lineage>
        <taxon>Bacteria</taxon>
        <taxon>Pseudomonadati</taxon>
        <taxon>Pseudomonadota</taxon>
        <taxon>Alphaproteobacteria</taxon>
        <taxon>Rhodobacterales</taxon>
        <taxon>Roseobacteraceae</taxon>
        <taxon>Leisingera</taxon>
    </lineage>
</organism>
<accession>V9W0V2</accession>
<evidence type="ECO:0000259" key="1">
    <source>
        <dbReference type="PROSITE" id="PS51819"/>
    </source>
</evidence>
<dbReference type="HOGENOM" id="CLU_173225_0_0_5"/>
<dbReference type="Gene3D" id="3.10.180.10">
    <property type="entry name" value="2,3-Dihydroxybiphenyl 1,2-Dioxygenase, domain 1"/>
    <property type="match status" value="1"/>
</dbReference>
<dbReference type="InterPro" id="IPR029068">
    <property type="entry name" value="Glyas_Bleomycin-R_OHBP_Dase"/>
</dbReference>